<gene>
    <name evidence="1" type="ORF">UFOPK1704_00669</name>
</gene>
<sequence>MGSVTASPVNGYKTPGAISPAAVVVETSVEEDEPPPPHAARVATNTPAAVKVNIVRRRFI</sequence>
<dbReference type="EMBL" id="CAEZTQ010000118">
    <property type="protein sequence ID" value="CAB4575159.1"/>
    <property type="molecule type" value="Genomic_DNA"/>
</dbReference>
<protein>
    <submittedName>
        <fullName evidence="1">Unannotated protein</fullName>
    </submittedName>
</protein>
<evidence type="ECO:0000313" key="1">
    <source>
        <dbReference type="EMBL" id="CAB4575159.1"/>
    </source>
</evidence>
<reference evidence="1" key="1">
    <citation type="submission" date="2020-05" db="EMBL/GenBank/DDBJ databases">
        <authorList>
            <person name="Chiriac C."/>
            <person name="Salcher M."/>
            <person name="Ghai R."/>
            <person name="Kavagutti S V."/>
        </authorList>
    </citation>
    <scope>NUCLEOTIDE SEQUENCE</scope>
</reference>
<name>A0A6J6EIB1_9ZZZZ</name>
<accession>A0A6J6EIB1</accession>
<proteinExistence type="predicted"/>
<dbReference type="AlphaFoldDB" id="A0A6J6EIB1"/>
<organism evidence="1">
    <name type="scientific">freshwater metagenome</name>
    <dbReference type="NCBI Taxonomy" id="449393"/>
    <lineage>
        <taxon>unclassified sequences</taxon>
        <taxon>metagenomes</taxon>
        <taxon>ecological metagenomes</taxon>
    </lineage>
</organism>